<feature type="transmembrane region" description="Helical" evidence="1">
    <location>
        <begin position="46"/>
        <end position="68"/>
    </location>
</feature>
<feature type="transmembrane region" description="Helical" evidence="1">
    <location>
        <begin position="80"/>
        <end position="98"/>
    </location>
</feature>
<evidence type="ECO:0000259" key="2">
    <source>
        <dbReference type="PROSITE" id="PS50279"/>
    </source>
</evidence>
<dbReference type="SMART" id="SM00131">
    <property type="entry name" value="KU"/>
    <property type="match status" value="1"/>
</dbReference>
<organism evidence="3 4">
    <name type="scientific">Necator americanus</name>
    <name type="common">Human hookworm</name>
    <dbReference type="NCBI Taxonomy" id="51031"/>
    <lineage>
        <taxon>Eukaryota</taxon>
        <taxon>Metazoa</taxon>
        <taxon>Ecdysozoa</taxon>
        <taxon>Nematoda</taxon>
        <taxon>Chromadorea</taxon>
        <taxon>Rhabditida</taxon>
        <taxon>Rhabditina</taxon>
        <taxon>Rhabditomorpha</taxon>
        <taxon>Strongyloidea</taxon>
        <taxon>Ancylostomatidae</taxon>
        <taxon>Bunostominae</taxon>
        <taxon>Necator</taxon>
    </lineage>
</organism>
<keyword evidence="4" id="KW-1185">Reference proteome</keyword>
<dbReference type="SUPFAM" id="SSF57362">
    <property type="entry name" value="BPTI-like"/>
    <property type="match status" value="1"/>
</dbReference>
<feature type="domain" description="BPTI/Kunitz inhibitor" evidence="2">
    <location>
        <begin position="1"/>
        <end position="48"/>
    </location>
</feature>
<evidence type="ECO:0000256" key="1">
    <source>
        <dbReference type="SAM" id="Phobius"/>
    </source>
</evidence>
<dbReference type="AlphaFoldDB" id="W2SWB3"/>
<dbReference type="PROSITE" id="PS50279">
    <property type="entry name" value="BPTI_KUNITZ_2"/>
    <property type="match status" value="1"/>
</dbReference>
<dbReference type="CDD" id="cd22593">
    <property type="entry name" value="Kunitz_conkunitzin"/>
    <property type="match status" value="1"/>
</dbReference>
<keyword evidence="1" id="KW-1133">Transmembrane helix</keyword>
<keyword evidence="1" id="KW-0472">Membrane</keyword>
<reference evidence="4" key="1">
    <citation type="journal article" date="2014" name="Nat. Genet.">
        <title>Genome of the human hookworm Necator americanus.</title>
        <authorList>
            <person name="Tang Y.T."/>
            <person name="Gao X."/>
            <person name="Rosa B.A."/>
            <person name="Abubucker S."/>
            <person name="Hallsworth-Pepin K."/>
            <person name="Martin J."/>
            <person name="Tyagi R."/>
            <person name="Heizer E."/>
            <person name="Zhang X."/>
            <person name="Bhonagiri-Palsikar V."/>
            <person name="Minx P."/>
            <person name="Warren W.C."/>
            <person name="Wang Q."/>
            <person name="Zhan B."/>
            <person name="Hotez P.J."/>
            <person name="Sternberg P.W."/>
            <person name="Dougall A."/>
            <person name="Gaze S.T."/>
            <person name="Mulvenna J."/>
            <person name="Sotillo J."/>
            <person name="Ranganathan S."/>
            <person name="Rabelo E.M."/>
            <person name="Wilson R.K."/>
            <person name="Felgner P.L."/>
            <person name="Bethony J."/>
            <person name="Hawdon J.M."/>
            <person name="Gasser R.B."/>
            <person name="Loukas A."/>
            <person name="Mitreva M."/>
        </authorList>
    </citation>
    <scope>NUCLEOTIDE SEQUENCE [LARGE SCALE GENOMIC DNA]</scope>
</reference>
<dbReference type="OrthoDB" id="5770917at2759"/>
<keyword evidence="1" id="KW-0812">Transmembrane</keyword>
<dbReference type="Pfam" id="PF00014">
    <property type="entry name" value="Kunitz_BPTI"/>
    <property type="match status" value="1"/>
</dbReference>
<sequence>MGRPTIDNFTTTRWYHDPISHSCQYFPYTGLGGNSNNFPTKGHCELYCLLGGTGIVSGATVFLSLSLVKEGTSITFKPRNIAMTSALWIYVLLVRPFMECPGRLPLALLP</sequence>
<dbReference type="KEGG" id="nai:NECAME_13233"/>
<dbReference type="InterPro" id="IPR036880">
    <property type="entry name" value="Kunitz_BPTI_sf"/>
</dbReference>
<dbReference type="Proteomes" id="UP000053676">
    <property type="component" value="Unassembled WGS sequence"/>
</dbReference>
<dbReference type="GO" id="GO:0004867">
    <property type="term" value="F:serine-type endopeptidase inhibitor activity"/>
    <property type="evidence" value="ECO:0007669"/>
    <property type="project" value="InterPro"/>
</dbReference>
<protein>
    <submittedName>
        <fullName evidence="3">Kunitz/Bovine pancreatic trypsin inhibitor domain protein</fullName>
    </submittedName>
</protein>
<gene>
    <name evidence="3" type="ORF">NECAME_13233</name>
</gene>
<evidence type="ECO:0000313" key="4">
    <source>
        <dbReference type="Proteomes" id="UP000053676"/>
    </source>
</evidence>
<evidence type="ECO:0000313" key="3">
    <source>
        <dbReference type="EMBL" id="ETN74049.1"/>
    </source>
</evidence>
<dbReference type="EMBL" id="KI660391">
    <property type="protein sequence ID" value="ETN74049.1"/>
    <property type="molecule type" value="Genomic_DNA"/>
</dbReference>
<proteinExistence type="predicted"/>
<dbReference type="Gene3D" id="4.10.410.10">
    <property type="entry name" value="Pancreatic trypsin inhibitor Kunitz domain"/>
    <property type="match status" value="1"/>
</dbReference>
<dbReference type="InterPro" id="IPR002223">
    <property type="entry name" value="Kunitz_BPTI"/>
</dbReference>
<name>W2SWB3_NECAM</name>
<accession>W2SWB3</accession>